<proteinExistence type="inferred from homology"/>
<evidence type="ECO:0000259" key="11">
    <source>
        <dbReference type="PROSITE" id="PS50305"/>
    </source>
</evidence>
<keyword evidence="13" id="KW-1185">Reference proteome</keyword>
<evidence type="ECO:0000313" key="12">
    <source>
        <dbReference type="EMBL" id="CAG5111203.1"/>
    </source>
</evidence>
<dbReference type="InterPro" id="IPR017328">
    <property type="entry name" value="Sirtuin_class_I"/>
</dbReference>
<keyword evidence="4 9" id="KW-0479">Metal-binding</keyword>
<dbReference type="InterPro" id="IPR050134">
    <property type="entry name" value="NAD-dep_sirtuin_deacylases"/>
</dbReference>
<dbReference type="InterPro" id="IPR003000">
    <property type="entry name" value="Sirtuin"/>
</dbReference>
<comment type="similarity">
    <text evidence="2 9">Belongs to the sirtuin family. Class I subfamily.</text>
</comment>
<dbReference type="Gene3D" id="3.30.1600.10">
    <property type="entry name" value="SIR2/SIRT2 'Small Domain"/>
    <property type="match status" value="1"/>
</dbReference>
<comment type="cofactor">
    <cofactor evidence="1 9">
        <name>Zn(2+)</name>
        <dbReference type="ChEBI" id="CHEBI:29105"/>
    </cofactor>
</comment>
<sequence>MGQFGSRDQSLGESVLEEVIESIKNETIQNVIIMCGAGISTSAGIPDFRSPSTGLYFKLRKYNLPFPEAIFEASYFKQNPAPFYHLVRELFPEELTPTDTHRFFTLLHEKRILKRIYTQNIDALEHIAGVPEEKIIEAHGTFHRNHCVKCRKDYSLDWLKNQLFGDRETGQKFDGGDPDYVPKCESCGGVVRPDIVFFGEALPDKLWRNIKNDFSACDLLIVLGTSLTVQPFANLVGEVAKGVPRLFINRTKPGKAGLLGSLMGLGADIDFKRSKDQLLLQDCDETVHQIVEKLSWESDFAAIPKNSMKL</sequence>
<feature type="binding site" evidence="10">
    <location>
        <position position="187"/>
    </location>
    <ligand>
        <name>Zn(2+)</name>
        <dbReference type="ChEBI" id="CHEBI:29105"/>
    </ligand>
</feature>
<feature type="binding site" evidence="10">
    <location>
        <position position="150"/>
    </location>
    <ligand>
        <name>Zn(2+)</name>
        <dbReference type="ChEBI" id="CHEBI:29105"/>
    </ligand>
</feature>
<dbReference type="InterPro" id="IPR026591">
    <property type="entry name" value="Sirtuin_cat_small_dom_sf"/>
</dbReference>
<dbReference type="InterPro" id="IPR029035">
    <property type="entry name" value="DHS-like_NAD/FAD-binding_dom"/>
</dbReference>
<comment type="catalytic activity">
    <reaction evidence="7">
        <text>N(6)-hexadecanoyl-L-lysyl-[protein] + NAD(+) + H2O = 2''-O-hexadecanoyl-ADP-D-ribose + nicotinamide + L-lysyl-[protein]</text>
        <dbReference type="Rhea" id="RHEA:70563"/>
        <dbReference type="Rhea" id="RHEA-COMP:9752"/>
        <dbReference type="Rhea" id="RHEA-COMP:14175"/>
        <dbReference type="ChEBI" id="CHEBI:15377"/>
        <dbReference type="ChEBI" id="CHEBI:17154"/>
        <dbReference type="ChEBI" id="CHEBI:29969"/>
        <dbReference type="ChEBI" id="CHEBI:57540"/>
        <dbReference type="ChEBI" id="CHEBI:138936"/>
        <dbReference type="ChEBI" id="CHEBI:189673"/>
    </reaction>
    <physiologicalReaction direction="left-to-right" evidence="7">
        <dbReference type="Rhea" id="RHEA:70564"/>
    </physiologicalReaction>
</comment>
<evidence type="ECO:0000256" key="10">
    <source>
        <dbReference type="PROSITE-ProRule" id="PRU00236"/>
    </source>
</evidence>
<dbReference type="EMBL" id="OU015567">
    <property type="protein sequence ID" value="CAG5111203.1"/>
    <property type="molecule type" value="Genomic_DNA"/>
</dbReference>
<comment type="catalytic activity">
    <reaction evidence="8">
        <text>N(6)-tetradecanoyl-L-lysyl-[protein] + NAD(+) + H2O = 2''-O-tetradecanoyl-ADP-D-ribose + nicotinamide + L-lysyl-[protein]</text>
        <dbReference type="Rhea" id="RHEA:70567"/>
        <dbReference type="Rhea" id="RHEA-COMP:9752"/>
        <dbReference type="Rhea" id="RHEA-COMP:15437"/>
        <dbReference type="ChEBI" id="CHEBI:15377"/>
        <dbReference type="ChEBI" id="CHEBI:17154"/>
        <dbReference type="ChEBI" id="CHEBI:29969"/>
        <dbReference type="ChEBI" id="CHEBI:57540"/>
        <dbReference type="ChEBI" id="CHEBI:141129"/>
        <dbReference type="ChEBI" id="CHEBI:189674"/>
    </reaction>
    <physiologicalReaction direction="left-to-right" evidence="8">
        <dbReference type="Rhea" id="RHEA:70568"/>
    </physiologicalReaction>
</comment>
<evidence type="ECO:0000256" key="3">
    <source>
        <dbReference type="ARBA" id="ARBA00022679"/>
    </source>
</evidence>
<reference evidence="12 13" key="1">
    <citation type="submission" date="2021-04" db="EMBL/GenBank/DDBJ databases">
        <authorList>
            <person name="Bliznina A."/>
        </authorList>
    </citation>
    <scope>NUCLEOTIDE SEQUENCE [LARGE SCALE GENOMIC DNA]</scope>
</reference>
<evidence type="ECO:0000256" key="1">
    <source>
        <dbReference type="ARBA" id="ARBA00001947"/>
    </source>
</evidence>
<dbReference type="Proteomes" id="UP001158576">
    <property type="component" value="Chromosome 2"/>
</dbReference>
<evidence type="ECO:0000256" key="2">
    <source>
        <dbReference type="ARBA" id="ARBA00006924"/>
    </source>
</evidence>
<keyword evidence="3 9" id="KW-0808">Transferase</keyword>
<dbReference type="PIRSF" id="PIRSF037938">
    <property type="entry name" value="SIR2_euk"/>
    <property type="match status" value="1"/>
</dbReference>
<evidence type="ECO:0000256" key="8">
    <source>
        <dbReference type="ARBA" id="ARBA00048905"/>
    </source>
</evidence>
<keyword evidence="6 9" id="KW-0520">NAD</keyword>
<evidence type="ECO:0000256" key="9">
    <source>
        <dbReference type="PIRNR" id="PIRNR037938"/>
    </source>
</evidence>
<feature type="active site" description="Proton acceptor" evidence="10">
    <location>
        <position position="139"/>
    </location>
</feature>
<dbReference type="SUPFAM" id="SSF52467">
    <property type="entry name" value="DHS-like NAD/FAD-binding domain"/>
    <property type="match status" value="1"/>
</dbReference>
<accession>A0ABN7T4Z8</accession>
<dbReference type="EC" id="2.3.1.286" evidence="9"/>
<comment type="catalytic activity">
    <reaction evidence="9">
        <text>N(6)-acetyl-L-lysyl-[protein] + NAD(+) + H2O = 2''-O-acetyl-ADP-D-ribose + nicotinamide + L-lysyl-[protein]</text>
        <dbReference type="Rhea" id="RHEA:43636"/>
        <dbReference type="Rhea" id="RHEA-COMP:9752"/>
        <dbReference type="Rhea" id="RHEA-COMP:10731"/>
        <dbReference type="ChEBI" id="CHEBI:15377"/>
        <dbReference type="ChEBI" id="CHEBI:17154"/>
        <dbReference type="ChEBI" id="CHEBI:29969"/>
        <dbReference type="ChEBI" id="CHEBI:57540"/>
        <dbReference type="ChEBI" id="CHEBI:61930"/>
        <dbReference type="ChEBI" id="CHEBI:83767"/>
        <dbReference type="EC" id="2.3.1.286"/>
    </reaction>
</comment>
<keyword evidence="5 9" id="KW-0862">Zinc</keyword>
<dbReference type="PANTHER" id="PTHR11085:SF6">
    <property type="entry name" value="NAD-DEPENDENT PROTEIN DEACETYLASE SIRTUIN-2"/>
    <property type="match status" value="1"/>
</dbReference>
<evidence type="ECO:0000256" key="5">
    <source>
        <dbReference type="ARBA" id="ARBA00022833"/>
    </source>
</evidence>
<evidence type="ECO:0000256" key="4">
    <source>
        <dbReference type="ARBA" id="ARBA00022723"/>
    </source>
</evidence>
<evidence type="ECO:0000256" key="7">
    <source>
        <dbReference type="ARBA" id="ARBA00048378"/>
    </source>
</evidence>
<dbReference type="PROSITE" id="PS50305">
    <property type="entry name" value="SIRTUIN"/>
    <property type="match status" value="1"/>
</dbReference>
<organism evidence="12 13">
    <name type="scientific">Oikopleura dioica</name>
    <name type="common">Tunicate</name>
    <dbReference type="NCBI Taxonomy" id="34765"/>
    <lineage>
        <taxon>Eukaryota</taxon>
        <taxon>Metazoa</taxon>
        <taxon>Chordata</taxon>
        <taxon>Tunicata</taxon>
        <taxon>Appendicularia</taxon>
        <taxon>Copelata</taxon>
        <taxon>Oikopleuridae</taxon>
        <taxon>Oikopleura</taxon>
    </lineage>
</organism>
<evidence type="ECO:0000313" key="13">
    <source>
        <dbReference type="Proteomes" id="UP001158576"/>
    </source>
</evidence>
<evidence type="ECO:0000256" key="6">
    <source>
        <dbReference type="ARBA" id="ARBA00023027"/>
    </source>
</evidence>
<feature type="domain" description="Deacetylase sirtuin-type" evidence="11">
    <location>
        <begin position="9"/>
        <end position="297"/>
    </location>
</feature>
<dbReference type="PANTHER" id="PTHR11085">
    <property type="entry name" value="NAD-DEPENDENT PROTEIN DEACYLASE SIRTUIN-5, MITOCHONDRIAL-RELATED"/>
    <property type="match status" value="1"/>
</dbReference>
<dbReference type="Gene3D" id="3.40.50.1220">
    <property type="entry name" value="TPP-binding domain"/>
    <property type="match status" value="1"/>
</dbReference>
<feature type="binding site" evidence="10">
    <location>
        <position position="184"/>
    </location>
    <ligand>
        <name>Zn(2+)</name>
        <dbReference type="ChEBI" id="CHEBI:29105"/>
    </ligand>
</feature>
<gene>
    <name evidence="12" type="ORF">OKIOD_LOCUS14298</name>
</gene>
<feature type="binding site" evidence="10">
    <location>
        <position position="147"/>
    </location>
    <ligand>
        <name>Zn(2+)</name>
        <dbReference type="ChEBI" id="CHEBI:29105"/>
    </ligand>
</feature>
<dbReference type="InterPro" id="IPR026590">
    <property type="entry name" value="Ssirtuin_cat_dom"/>
</dbReference>
<dbReference type="Pfam" id="PF02146">
    <property type="entry name" value="SIR2"/>
    <property type="match status" value="1"/>
</dbReference>
<name>A0ABN7T4Z8_OIKDI</name>
<protein>
    <recommendedName>
        <fullName evidence="9">NAD-dependent protein deacetylase</fullName>
        <ecNumber evidence="9">2.3.1.286</ecNumber>
    </recommendedName>
</protein>